<protein>
    <submittedName>
        <fullName evidence="8">Uncharacterized protein LOC111596000</fullName>
    </submittedName>
</protein>
<dbReference type="Gene3D" id="3.30.70.330">
    <property type="match status" value="1"/>
</dbReference>
<dbReference type="AlphaFoldDB" id="A0A6J1LHG5"/>
<feature type="compositionally biased region" description="Basic and acidic residues" evidence="5">
    <location>
        <begin position="207"/>
        <end position="222"/>
    </location>
</feature>
<feature type="region of interest" description="Disordered" evidence="5">
    <location>
        <begin position="153"/>
        <end position="253"/>
    </location>
</feature>
<dbReference type="CDD" id="cd12336">
    <property type="entry name" value="RRM_RBM7_like"/>
    <property type="match status" value="1"/>
</dbReference>
<reference evidence="8" key="1">
    <citation type="submission" date="2025-08" db="UniProtKB">
        <authorList>
            <consortium name="RefSeq"/>
        </authorList>
    </citation>
    <scope>IDENTIFICATION</scope>
    <source>
        <strain evidence="8">15085-1641.00</strain>
        <tissue evidence="8">Whole body</tissue>
    </source>
</reference>
<dbReference type="Proteomes" id="UP000504633">
    <property type="component" value="Unplaced"/>
</dbReference>
<dbReference type="GO" id="GO:0003727">
    <property type="term" value="F:single-stranded RNA binding"/>
    <property type="evidence" value="ECO:0007669"/>
    <property type="project" value="TreeGrafter"/>
</dbReference>
<dbReference type="Pfam" id="PF00076">
    <property type="entry name" value="RRM_1"/>
    <property type="match status" value="1"/>
</dbReference>
<dbReference type="GeneID" id="111596000"/>
<proteinExistence type="predicted"/>
<keyword evidence="7" id="KW-1185">Reference proteome</keyword>
<feature type="domain" description="RRM" evidence="6">
    <location>
        <begin position="75"/>
        <end position="152"/>
    </location>
</feature>
<dbReference type="PROSITE" id="PS50102">
    <property type="entry name" value="RRM"/>
    <property type="match status" value="1"/>
</dbReference>
<comment type="subcellular location">
    <subcellularLocation>
        <location evidence="1">Nucleus</location>
        <location evidence="1">Nucleoplasm</location>
    </subcellularLocation>
</comment>
<gene>
    <name evidence="8" type="primary">LOC111596000</name>
</gene>
<keyword evidence="2 4" id="KW-0694">RNA-binding</keyword>
<sequence length="253" mass="29090">MDQRLVSAIQQAALQQQIWNAAHNLGMQLPFQHAPSMNFASSGYGYGRPEGTTSYPLFDAEEIDDEDDDDEEQVRTLFSNNLDERVTEDILYEVFLQAGPIESVRIPLDNTGRQRNFGFVTYQHKSAVPYAMELYQGLELFQKKVNIRQQCPEKPKPLAMGPGRNRNPFSHDFASPTPPMNEHSAGPRRARHSVQDAMQFAGVQKKYNNDVRRRSDSAVIDRHRSRPHHHQQYNNSGGNRRSDQRYNHGRRLL</sequence>
<dbReference type="SUPFAM" id="SSF54928">
    <property type="entry name" value="RNA-binding domain, RBD"/>
    <property type="match status" value="1"/>
</dbReference>
<dbReference type="InterPro" id="IPR012677">
    <property type="entry name" value="Nucleotide-bd_a/b_plait_sf"/>
</dbReference>
<evidence type="ECO:0000256" key="4">
    <source>
        <dbReference type="PROSITE-ProRule" id="PRU00176"/>
    </source>
</evidence>
<dbReference type="InterPro" id="IPR035979">
    <property type="entry name" value="RBD_domain_sf"/>
</dbReference>
<organism evidence="7 8">
    <name type="scientific">Drosophila hydei</name>
    <name type="common">Fruit fly</name>
    <dbReference type="NCBI Taxonomy" id="7224"/>
    <lineage>
        <taxon>Eukaryota</taxon>
        <taxon>Metazoa</taxon>
        <taxon>Ecdysozoa</taxon>
        <taxon>Arthropoda</taxon>
        <taxon>Hexapoda</taxon>
        <taxon>Insecta</taxon>
        <taxon>Pterygota</taxon>
        <taxon>Neoptera</taxon>
        <taxon>Endopterygota</taxon>
        <taxon>Diptera</taxon>
        <taxon>Brachycera</taxon>
        <taxon>Muscomorpha</taxon>
        <taxon>Ephydroidea</taxon>
        <taxon>Drosophilidae</taxon>
        <taxon>Drosophila</taxon>
    </lineage>
</organism>
<dbReference type="PANTHER" id="PTHR13798">
    <property type="entry name" value="RNA BINDING MOTIF RBM PROTEIN -RELATED"/>
    <property type="match status" value="1"/>
</dbReference>
<dbReference type="InterPro" id="IPR000504">
    <property type="entry name" value="RRM_dom"/>
</dbReference>
<dbReference type="InterPro" id="IPR052285">
    <property type="entry name" value="NEXT_complex_subunit"/>
</dbReference>
<name>A0A6J1LHG5_DROHY</name>
<dbReference type="GO" id="GO:0005654">
    <property type="term" value="C:nucleoplasm"/>
    <property type="evidence" value="ECO:0007669"/>
    <property type="project" value="UniProtKB-SubCell"/>
</dbReference>
<evidence type="ECO:0000256" key="2">
    <source>
        <dbReference type="ARBA" id="ARBA00022884"/>
    </source>
</evidence>
<evidence type="ECO:0000259" key="6">
    <source>
        <dbReference type="PROSITE" id="PS50102"/>
    </source>
</evidence>
<evidence type="ECO:0000256" key="1">
    <source>
        <dbReference type="ARBA" id="ARBA00004642"/>
    </source>
</evidence>
<evidence type="ECO:0000256" key="5">
    <source>
        <dbReference type="SAM" id="MobiDB-lite"/>
    </source>
</evidence>
<dbReference type="GO" id="GO:0000381">
    <property type="term" value="P:regulation of alternative mRNA splicing, via spliceosome"/>
    <property type="evidence" value="ECO:0007669"/>
    <property type="project" value="TreeGrafter"/>
</dbReference>
<dbReference type="KEGG" id="dhe:111596000"/>
<evidence type="ECO:0000313" key="8">
    <source>
        <dbReference type="RefSeq" id="XP_023165769.1"/>
    </source>
</evidence>
<accession>A0A6J1LHG5</accession>
<dbReference type="RefSeq" id="XP_023165769.1">
    <property type="nucleotide sequence ID" value="XM_023310001.2"/>
</dbReference>
<keyword evidence="3" id="KW-0539">Nucleus</keyword>
<dbReference type="SMART" id="SM00360">
    <property type="entry name" value="RRM"/>
    <property type="match status" value="1"/>
</dbReference>
<dbReference type="OMA" id="FVTYQHK"/>
<dbReference type="OrthoDB" id="407442at2759"/>
<evidence type="ECO:0000256" key="3">
    <source>
        <dbReference type="ARBA" id="ARBA00023242"/>
    </source>
</evidence>
<evidence type="ECO:0000313" key="7">
    <source>
        <dbReference type="Proteomes" id="UP000504633"/>
    </source>
</evidence>
<dbReference type="PANTHER" id="PTHR13798:SF11">
    <property type="entry name" value="RNA-BINDING PROTEIN 7-RELATED"/>
    <property type="match status" value="1"/>
</dbReference>